<evidence type="ECO:0000256" key="11">
    <source>
        <dbReference type="PROSITE-ProRule" id="PRU00228"/>
    </source>
</evidence>
<dbReference type="Proteomes" id="UP000681967">
    <property type="component" value="Unassembled WGS sequence"/>
</dbReference>
<evidence type="ECO:0000256" key="4">
    <source>
        <dbReference type="ARBA" id="ARBA00022771"/>
    </source>
</evidence>
<evidence type="ECO:0000256" key="3">
    <source>
        <dbReference type="ARBA" id="ARBA00022737"/>
    </source>
</evidence>
<evidence type="ECO:0000256" key="8">
    <source>
        <dbReference type="ARBA" id="ARBA00025782"/>
    </source>
</evidence>
<dbReference type="Gene3D" id="3.30.60.90">
    <property type="match status" value="2"/>
</dbReference>
<sequence length="447" mass="50860">MEKYVDGVVSQIPSEKVIMTLNELLGEEILQHNESDCKSAEVSTNQLNGKIVALYFSAHWCPPCRNFTPKLAELYKELNSEVKDKLEIVFISSDRDQDSFNEYFKEMPWKALSYSDRDRAEKLSEKFNIEGIPSLVVLSSTCETITSDGVDEVRAEPKKVLHQWAQGKRLFWSREAREGEHIWENLHCTNCYMSPLIGSRHGCTNKECDVDLCETCLTNYKHEHPLVEYLIPKKQYSLEEIFKSVPHLLNPNSEEKIETKTLWQNDIKSVGFYFSAHWCPPCRAFTPKLAGLYKEAQESSHGLQIVFVSCDQDEKSFDNYRAEMPWSAVPFQSGALLKAYFRFSGIPSLFIMSSDGKFLSRCGRADISGKGIEALKTWGEGKKLAAPLAEEYQWGCVSCDGCNMAPLIGQRYRCSTCGNYDLCTACEKKGHEHPLELVPQPVEDEDD</sequence>
<dbReference type="InterPro" id="IPR000433">
    <property type="entry name" value="Znf_ZZ"/>
</dbReference>
<keyword evidence="5" id="KW-0862">Zinc</keyword>
<evidence type="ECO:0000313" key="16">
    <source>
        <dbReference type="Proteomes" id="UP000663855"/>
    </source>
</evidence>
<gene>
    <name evidence="15" type="ORF">BYL167_LOCUS2586</name>
    <name evidence="14" type="ORF">CJN711_LOCUS16821</name>
</gene>
<dbReference type="GO" id="GO:0008270">
    <property type="term" value="F:zinc ion binding"/>
    <property type="evidence" value="ECO:0007669"/>
    <property type="project" value="UniProtKB-KW"/>
</dbReference>
<evidence type="ECO:0000256" key="9">
    <source>
        <dbReference type="ARBA" id="ARBA00047388"/>
    </source>
</evidence>
<comment type="catalytic activity">
    <reaction evidence="10">
        <text>[protein]-dithiol + NADP(+) = [protein]-disulfide + NADPH + H(+)</text>
        <dbReference type="Rhea" id="RHEA:18753"/>
        <dbReference type="Rhea" id="RHEA-COMP:10593"/>
        <dbReference type="Rhea" id="RHEA-COMP:10594"/>
        <dbReference type="ChEBI" id="CHEBI:15378"/>
        <dbReference type="ChEBI" id="CHEBI:29950"/>
        <dbReference type="ChEBI" id="CHEBI:50058"/>
        <dbReference type="ChEBI" id="CHEBI:57783"/>
        <dbReference type="ChEBI" id="CHEBI:58349"/>
        <dbReference type="EC" id="1.8.1.8"/>
    </reaction>
</comment>
<accession>A0A815DA98</accession>
<evidence type="ECO:0000256" key="1">
    <source>
        <dbReference type="ARBA" id="ARBA00012612"/>
    </source>
</evidence>
<evidence type="ECO:0000256" key="10">
    <source>
        <dbReference type="ARBA" id="ARBA00047804"/>
    </source>
</evidence>
<dbReference type="InterPro" id="IPR013766">
    <property type="entry name" value="Thioredoxin_domain"/>
</dbReference>
<name>A0A815DA98_9BILA</name>
<evidence type="ECO:0000256" key="7">
    <source>
        <dbReference type="ARBA" id="ARBA00023027"/>
    </source>
</evidence>
<keyword evidence="2" id="KW-0479">Metal-binding</keyword>
<keyword evidence="4 11" id="KW-0863">Zinc-finger</keyword>
<evidence type="ECO:0000313" key="15">
    <source>
        <dbReference type="EMBL" id="CAF3793542.1"/>
    </source>
</evidence>
<dbReference type="EMBL" id="CAJNOV010007798">
    <property type="protein sequence ID" value="CAF1298841.1"/>
    <property type="molecule type" value="Genomic_DNA"/>
</dbReference>
<proteinExistence type="inferred from homology"/>
<dbReference type="GO" id="GO:0047134">
    <property type="term" value="F:protein-disulfide reductase [NAD(P)H] activity"/>
    <property type="evidence" value="ECO:0007669"/>
    <property type="project" value="UniProtKB-EC"/>
</dbReference>
<dbReference type="AlphaFoldDB" id="A0A815DA98"/>
<dbReference type="PROSITE" id="PS51352">
    <property type="entry name" value="THIOREDOXIN_2"/>
    <property type="match status" value="2"/>
</dbReference>
<feature type="domain" description="Thioredoxin" evidence="13">
    <location>
        <begin position="1"/>
        <end position="162"/>
    </location>
</feature>
<dbReference type="PANTHER" id="PTHR13871:SF96">
    <property type="entry name" value="THIOREDOXIN DOMAIN-CONTAINING PROTEIN"/>
    <property type="match status" value="1"/>
</dbReference>
<evidence type="ECO:0000256" key="6">
    <source>
        <dbReference type="ARBA" id="ARBA00023002"/>
    </source>
</evidence>
<feature type="domain" description="ZZ-type" evidence="12">
    <location>
        <begin position="394"/>
        <end position="447"/>
    </location>
</feature>
<dbReference type="InterPro" id="IPR052259">
    <property type="entry name" value="Nucleoredoxin-like"/>
</dbReference>
<dbReference type="PANTHER" id="PTHR13871">
    <property type="entry name" value="THIOREDOXIN"/>
    <property type="match status" value="1"/>
</dbReference>
<dbReference type="InterPro" id="IPR036249">
    <property type="entry name" value="Thioredoxin-like_sf"/>
</dbReference>
<dbReference type="Gene3D" id="3.40.30.10">
    <property type="entry name" value="Glutaredoxin"/>
    <property type="match status" value="2"/>
</dbReference>
<dbReference type="EMBL" id="CAJOBH010000458">
    <property type="protein sequence ID" value="CAF3793542.1"/>
    <property type="molecule type" value="Genomic_DNA"/>
</dbReference>
<reference evidence="14" key="1">
    <citation type="submission" date="2021-02" db="EMBL/GenBank/DDBJ databases">
        <authorList>
            <person name="Nowell W R."/>
        </authorList>
    </citation>
    <scope>NUCLEOTIDE SEQUENCE</scope>
</reference>
<evidence type="ECO:0000256" key="2">
    <source>
        <dbReference type="ARBA" id="ARBA00022723"/>
    </source>
</evidence>
<dbReference type="PROSITE" id="PS50135">
    <property type="entry name" value="ZF_ZZ_2"/>
    <property type="match status" value="1"/>
</dbReference>
<dbReference type="Pfam" id="PF00569">
    <property type="entry name" value="ZZ"/>
    <property type="match status" value="1"/>
</dbReference>
<evidence type="ECO:0000313" key="14">
    <source>
        <dbReference type="EMBL" id="CAF1298841.1"/>
    </source>
</evidence>
<dbReference type="SMART" id="SM00291">
    <property type="entry name" value="ZnF_ZZ"/>
    <property type="match status" value="2"/>
</dbReference>
<dbReference type="SUPFAM" id="SSF52833">
    <property type="entry name" value="Thioredoxin-like"/>
    <property type="match status" value="2"/>
</dbReference>
<keyword evidence="6" id="KW-0560">Oxidoreductase</keyword>
<dbReference type="Pfam" id="PF13905">
    <property type="entry name" value="Thioredoxin_8"/>
    <property type="match status" value="2"/>
</dbReference>
<dbReference type="EC" id="1.8.1.8" evidence="1"/>
<protein>
    <recommendedName>
        <fullName evidence="1">protein-disulfide reductase</fullName>
        <ecNumber evidence="1">1.8.1.8</ecNumber>
    </recommendedName>
</protein>
<dbReference type="CDD" id="cd02340">
    <property type="entry name" value="ZZ_NBR1_like"/>
    <property type="match status" value="1"/>
</dbReference>
<dbReference type="PROSITE" id="PS01357">
    <property type="entry name" value="ZF_ZZ_1"/>
    <property type="match status" value="1"/>
</dbReference>
<dbReference type="SUPFAM" id="SSF57850">
    <property type="entry name" value="RING/U-box"/>
    <property type="match status" value="2"/>
</dbReference>
<dbReference type="InterPro" id="IPR012336">
    <property type="entry name" value="Thioredoxin-like_fold"/>
</dbReference>
<dbReference type="InterPro" id="IPR043145">
    <property type="entry name" value="Znf_ZZ_sf"/>
</dbReference>
<keyword evidence="7" id="KW-0520">NAD</keyword>
<keyword evidence="3" id="KW-0677">Repeat</keyword>
<evidence type="ECO:0000256" key="5">
    <source>
        <dbReference type="ARBA" id="ARBA00022833"/>
    </source>
</evidence>
<organism evidence="14 16">
    <name type="scientific">Rotaria magnacalcarata</name>
    <dbReference type="NCBI Taxonomy" id="392030"/>
    <lineage>
        <taxon>Eukaryota</taxon>
        <taxon>Metazoa</taxon>
        <taxon>Spiralia</taxon>
        <taxon>Gnathifera</taxon>
        <taxon>Rotifera</taxon>
        <taxon>Eurotatoria</taxon>
        <taxon>Bdelloidea</taxon>
        <taxon>Philodinida</taxon>
        <taxon>Philodinidae</taxon>
        <taxon>Rotaria</taxon>
    </lineage>
</organism>
<dbReference type="Proteomes" id="UP000663855">
    <property type="component" value="Unassembled WGS sequence"/>
</dbReference>
<feature type="domain" description="Thioredoxin" evidence="13">
    <location>
        <begin position="239"/>
        <end position="389"/>
    </location>
</feature>
<evidence type="ECO:0000259" key="12">
    <source>
        <dbReference type="PROSITE" id="PS50135"/>
    </source>
</evidence>
<comment type="similarity">
    <text evidence="8">Belongs to the nucleoredoxin family.</text>
</comment>
<evidence type="ECO:0000259" key="13">
    <source>
        <dbReference type="PROSITE" id="PS51352"/>
    </source>
</evidence>
<comment type="catalytic activity">
    <reaction evidence="9">
        <text>[protein]-dithiol + NAD(+) = [protein]-disulfide + NADH + H(+)</text>
        <dbReference type="Rhea" id="RHEA:18749"/>
        <dbReference type="Rhea" id="RHEA-COMP:10593"/>
        <dbReference type="Rhea" id="RHEA-COMP:10594"/>
        <dbReference type="ChEBI" id="CHEBI:15378"/>
        <dbReference type="ChEBI" id="CHEBI:29950"/>
        <dbReference type="ChEBI" id="CHEBI:50058"/>
        <dbReference type="ChEBI" id="CHEBI:57540"/>
        <dbReference type="ChEBI" id="CHEBI:57945"/>
        <dbReference type="EC" id="1.8.1.8"/>
    </reaction>
</comment>
<comment type="caution">
    <text evidence="14">The sequence shown here is derived from an EMBL/GenBank/DDBJ whole genome shotgun (WGS) entry which is preliminary data.</text>
</comment>